<accession>A0A1M6UW52</accession>
<dbReference type="RefSeq" id="WP_073277732.1">
    <property type="nucleotide sequence ID" value="NZ_FRAC01000016.1"/>
</dbReference>
<evidence type="ECO:0000313" key="2">
    <source>
        <dbReference type="EMBL" id="SHK73371.1"/>
    </source>
</evidence>
<evidence type="ECO:0000256" key="1">
    <source>
        <dbReference type="SAM" id="Phobius"/>
    </source>
</evidence>
<sequence>MKNVKEILVDFIKAIILGLVISAAVGGVLFLAGFLAGGFHGDKGLEVGKDGLLLIASLGMFLLAGMLLSKGKKPEQFTEMDSWRKHFRIIGYKTAIGIVCAAFLTVASVMDGMM</sequence>
<keyword evidence="1" id="KW-0472">Membrane</keyword>
<dbReference type="EMBL" id="FRAC01000016">
    <property type="protein sequence ID" value="SHK73371.1"/>
    <property type="molecule type" value="Genomic_DNA"/>
</dbReference>
<feature type="transmembrane region" description="Helical" evidence="1">
    <location>
        <begin position="51"/>
        <end position="69"/>
    </location>
</feature>
<evidence type="ECO:0000313" key="3">
    <source>
        <dbReference type="Proteomes" id="UP000184386"/>
    </source>
</evidence>
<organism evidence="2 3">
    <name type="scientific">Anaerocolumna jejuensis DSM 15929</name>
    <dbReference type="NCBI Taxonomy" id="1121322"/>
    <lineage>
        <taxon>Bacteria</taxon>
        <taxon>Bacillati</taxon>
        <taxon>Bacillota</taxon>
        <taxon>Clostridia</taxon>
        <taxon>Lachnospirales</taxon>
        <taxon>Lachnospiraceae</taxon>
        <taxon>Anaerocolumna</taxon>
    </lineage>
</organism>
<dbReference type="AlphaFoldDB" id="A0A1M6UW52"/>
<reference evidence="2 3" key="1">
    <citation type="submission" date="2016-11" db="EMBL/GenBank/DDBJ databases">
        <authorList>
            <person name="Jaros S."/>
            <person name="Januszkiewicz K."/>
            <person name="Wedrychowicz H."/>
        </authorList>
    </citation>
    <scope>NUCLEOTIDE SEQUENCE [LARGE SCALE GENOMIC DNA]</scope>
    <source>
        <strain evidence="2 3">DSM 15929</strain>
    </source>
</reference>
<dbReference type="STRING" id="1121322.SAMN02745136_03209"/>
<protein>
    <submittedName>
        <fullName evidence="2">Uncharacterized protein</fullName>
    </submittedName>
</protein>
<proteinExistence type="predicted"/>
<dbReference type="Proteomes" id="UP000184386">
    <property type="component" value="Unassembled WGS sequence"/>
</dbReference>
<dbReference type="OrthoDB" id="9982942at2"/>
<feature type="transmembrane region" description="Helical" evidence="1">
    <location>
        <begin position="90"/>
        <end position="110"/>
    </location>
</feature>
<keyword evidence="3" id="KW-1185">Reference proteome</keyword>
<keyword evidence="1" id="KW-0812">Transmembrane</keyword>
<gene>
    <name evidence="2" type="ORF">SAMN02745136_03209</name>
</gene>
<name>A0A1M6UW52_9FIRM</name>
<keyword evidence="1" id="KW-1133">Transmembrane helix</keyword>
<feature type="transmembrane region" description="Helical" evidence="1">
    <location>
        <begin position="12"/>
        <end position="39"/>
    </location>
</feature>